<dbReference type="EMBL" id="AP019735">
    <property type="protein sequence ID" value="BBL02869.1"/>
    <property type="molecule type" value="Genomic_DNA"/>
</dbReference>
<gene>
    <name evidence="1" type="ORF">A5CBH24_01820</name>
</gene>
<protein>
    <submittedName>
        <fullName evidence="1">Uncharacterized protein</fullName>
    </submittedName>
</protein>
<dbReference type="RefSeq" id="WP_179952774.1">
    <property type="nucleotide sequence ID" value="NZ_AP019735.1"/>
</dbReference>
<accession>A0A4Y1WRJ3</accession>
<dbReference type="GeneID" id="78340907"/>
<dbReference type="KEGG" id="acou:A5CBH24_01820"/>
<keyword evidence="2" id="KW-1185">Reference proteome</keyword>
<dbReference type="Pfam" id="PF01503">
    <property type="entry name" value="PRA-PH"/>
    <property type="match status" value="1"/>
</dbReference>
<accession>A0A4Y1XQ46</accession>
<sequence length="133" mass="15314">MKKEWNDVREFHEKFGHPVAPQPRMMERGRALSRGKWMNEEVAEFLVAQDIYEQADAMIDLIYFALGTLVEMGLEADELFDIVQKANMAKLWPDGKPHYNPKDGKVIKPDGWEDPAPKIKAYIDAVIARKAQK</sequence>
<evidence type="ECO:0000313" key="1">
    <source>
        <dbReference type="EMBL" id="BBL02869.1"/>
    </source>
</evidence>
<evidence type="ECO:0000313" key="2">
    <source>
        <dbReference type="Proteomes" id="UP000318946"/>
    </source>
</evidence>
<proteinExistence type="predicted"/>
<dbReference type="InterPro" id="IPR021130">
    <property type="entry name" value="PRib-ATP_PPHydrolase-like"/>
</dbReference>
<dbReference type="AlphaFoldDB" id="A0A4Y1XQ46"/>
<dbReference type="Proteomes" id="UP000318946">
    <property type="component" value="Chromosome"/>
</dbReference>
<organism evidence="1 2">
    <name type="scientific">Alistipes communis</name>
    <dbReference type="NCBI Taxonomy" id="2585118"/>
    <lineage>
        <taxon>Bacteria</taxon>
        <taxon>Pseudomonadati</taxon>
        <taxon>Bacteroidota</taxon>
        <taxon>Bacteroidia</taxon>
        <taxon>Bacteroidales</taxon>
        <taxon>Rikenellaceae</taxon>
        <taxon>Alistipes</taxon>
    </lineage>
</organism>
<reference evidence="2" key="1">
    <citation type="submission" date="2019-06" db="EMBL/GenBank/DDBJ databases">
        <title>Alistipes onderdonkii subsp. vulgaris subsp. nov., Alistipes dispar sp. nov. and Alistipes communis sp. nov., isolated from human faeces, and creation of Alistipes onderdonkii subsp. onderdonkii subsp. nov.</title>
        <authorList>
            <person name="Sakamoto M."/>
            <person name="Ikeyama N."/>
            <person name="Ogata Y."/>
            <person name="Suda W."/>
            <person name="Iino T."/>
            <person name="Hattori M."/>
            <person name="Ohkuma M."/>
        </authorList>
    </citation>
    <scope>NUCLEOTIDE SEQUENCE [LARGE SCALE GENOMIC DNA]</scope>
    <source>
        <strain evidence="2">5CBH24</strain>
    </source>
</reference>
<dbReference type="CDD" id="cd11545">
    <property type="entry name" value="NTP-PPase_YP_001813558"/>
    <property type="match status" value="1"/>
</dbReference>
<dbReference type="Gene3D" id="1.10.3420.10">
    <property type="entry name" value="putative ntp pyrophosphohydrolase like domain"/>
    <property type="match status" value="1"/>
</dbReference>
<dbReference type="InterPro" id="IPR023292">
    <property type="entry name" value="NTP_PyroPHydrolase-like_dom_sf"/>
</dbReference>
<name>A0A4Y1XQ46_9BACT</name>